<organism evidence="4 5">
    <name type="scientific">Nocardia nova SH22a</name>
    <dbReference type="NCBI Taxonomy" id="1415166"/>
    <lineage>
        <taxon>Bacteria</taxon>
        <taxon>Bacillati</taxon>
        <taxon>Actinomycetota</taxon>
        <taxon>Actinomycetes</taxon>
        <taxon>Mycobacteriales</taxon>
        <taxon>Nocardiaceae</taxon>
        <taxon>Nocardia</taxon>
    </lineage>
</organism>
<dbReference type="eggNOG" id="COG0145">
    <property type="taxonomic scope" value="Bacteria"/>
</dbReference>
<dbReference type="InterPro" id="IPR049517">
    <property type="entry name" value="ACX-like_C"/>
</dbReference>
<feature type="domain" description="Hydantoinase A/oxoprolinase" evidence="1">
    <location>
        <begin position="211"/>
        <end position="499"/>
    </location>
</feature>
<dbReference type="STRING" id="1415166.NONO_c27700"/>
<dbReference type="OrthoDB" id="9768323at2"/>
<sequence>MSEETTVQRYRIGVDVGGTFTDAVLVDTKDGVIRRGKVRTTPEDQSIGVFDAIESFGIGFDEISVFVHGNTVALNALLERKGPTTALICSEGARDMLDMGGLRRPDGDDLYDSAWIRPHQQRPLVHRRHVREVVGRLRYDGAEHVPVDPESVRAVAEFLKAEGVESIAVCLLHAYLNPEHEEQVRAIIADVAPEMYVQTSSVRPVVGEYDRTFSVILNAYSGPLLGRYLNRLAERMRDNGYPGRIMITQMNGGVRTLERTVAELPACAINSGPTSGLLGAEAYARMVGEPNFICVDIGGTSTDIGLVHEGRGRRTDDWELEFGIPLGFPALDTRSVGAGGGSLIHIDEHGTLQIGPESAGSEPGPACYGRGGTRPAITDALVALGFMQDELFLDGRMSLDRDAAVAALNTVAEPLGMTATELAAGVFDLMCAHIESECSKIIFEAAVDPSTFTLLAFGGAGPMFAARLAKMLGAKAALIPYFPGGFSALGMVSAPLHAERARSLVDRIDDIGVAKLREIFAELDEEVFERIEAQGVSRSSVRLERSLHAHYVGQGFTNRILLPAGELDEAAIERWKRQFHEFYERTYGYSALETPIQVTTMTVTGTGEVGDLPLPRLEPAGPEPDEAAVALRAEVCLDGRNTRKIQFFRRELLRPGNLIAGPAVIDDGLSTILVEPEMTATIDTIGNILLTPRTEGA</sequence>
<dbReference type="InterPro" id="IPR002821">
    <property type="entry name" value="Hydantoinase_A"/>
</dbReference>
<dbReference type="InterPro" id="IPR008040">
    <property type="entry name" value="Hydant_A_N"/>
</dbReference>
<dbReference type="PANTHER" id="PTHR11365">
    <property type="entry name" value="5-OXOPROLINASE RELATED"/>
    <property type="match status" value="1"/>
</dbReference>
<evidence type="ECO:0000313" key="4">
    <source>
        <dbReference type="EMBL" id="AHH17562.1"/>
    </source>
</evidence>
<dbReference type="HOGENOM" id="CLU_002157_1_2_11"/>
<dbReference type="Proteomes" id="UP000019150">
    <property type="component" value="Chromosome"/>
</dbReference>
<protein>
    <submittedName>
        <fullName evidence="4">Hydantoin utilization protein A</fullName>
    </submittedName>
</protein>
<evidence type="ECO:0000313" key="5">
    <source>
        <dbReference type="Proteomes" id="UP000019150"/>
    </source>
</evidence>
<dbReference type="InterPro" id="IPR043129">
    <property type="entry name" value="ATPase_NBD"/>
</dbReference>
<gene>
    <name evidence="4" type="primary">hyuA2</name>
    <name evidence="4" type="ORF">NONO_c27700</name>
</gene>
<reference evidence="4 5" key="1">
    <citation type="journal article" date="2014" name="Appl. Environ. Microbiol.">
        <title>Insights into the Microbial Degradation of Rubber and Gutta-Percha by Analysis of the Complete Genome of Nocardia nova SH22a.</title>
        <authorList>
            <person name="Luo Q."/>
            <person name="Hiessl S."/>
            <person name="Poehlein A."/>
            <person name="Daniel R."/>
            <person name="Steinbuchel A."/>
        </authorList>
    </citation>
    <scope>NUCLEOTIDE SEQUENCE [LARGE SCALE GENOMIC DNA]</scope>
    <source>
        <strain evidence="4">SH22a</strain>
    </source>
</reference>
<dbReference type="SUPFAM" id="SSF53067">
    <property type="entry name" value="Actin-like ATPase domain"/>
    <property type="match status" value="1"/>
</dbReference>
<name>W5TEA9_9NOCA</name>
<evidence type="ECO:0000259" key="2">
    <source>
        <dbReference type="Pfam" id="PF05378"/>
    </source>
</evidence>
<dbReference type="GO" id="GO:0005829">
    <property type="term" value="C:cytosol"/>
    <property type="evidence" value="ECO:0007669"/>
    <property type="project" value="TreeGrafter"/>
</dbReference>
<dbReference type="Pfam" id="PF05378">
    <property type="entry name" value="Hydant_A_N"/>
    <property type="match status" value="1"/>
</dbReference>
<feature type="domain" description="Hydantoinase/oxoprolinase N-terminal" evidence="2">
    <location>
        <begin position="11"/>
        <end position="190"/>
    </location>
</feature>
<dbReference type="GO" id="GO:0006749">
    <property type="term" value="P:glutathione metabolic process"/>
    <property type="evidence" value="ECO:0007669"/>
    <property type="project" value="TreeGrafter"/>
</dbReference>
<dbReference type="PATRIC" id="fig|1415166.3.peg.2840"/>
<dbReference type="InterPro" id="IPR045079">
    <property type="entry name" value="Oxoprolinase-like"/>
</dbReference>
<accession>W5TEA9</accession>
<dbReference type="Gene3D" id="3.30.420.40">
    <property type="match status" value="1"/>
</dbReference>
<dbReference type="KEGG" id="nno:NONO_c27700"/>
<dbReference type="Pfam" id="PF19278">
    <property type="entry name" value="Hydant_A_C"/>
    <property type="match status" value="1"/>
</dbReference>
<dbReference type="GO" id="GO:0017168">
    <property type="term" value="F:5-oxoprolinase (ATP-hydrolyzing) activity"/>
    <property type="evidence" value="ECO:0007669"/>
    <property type="project" value="TreeGrafter"/>
</dbReference>
<dbReference type="Pfam" id="PF01968">
    <property type="entry name" value="Hydantoinase_A"/>
    <property type="match status" value="1"/>
</dbReference>
<feature type="domain" description="Acetophenone carboxylase-like C-terminal" evidence="3">
    <location>
        <begin position="514"/>
        <end position="684"/>
    </location>
</feature>
<proteinExistence type="predicted"/>
<keyword evidence="5" id="KW-1185">Reference proteome</keyword>
<evidence type="ECO:0000259" key="1">
    <source>
        <dbReference type="Pfam" id="PF01968"/>
    </source>
</evidence>
<dbReference type="EMBL" id="CP006850">
    <property type="protein sequence ID" value="AHH17562.1"/>
    <property type="molecule type" value="Genomic_DNA"/>
</dbReference>
<dbReference type="RefSeq" id="WP_025349030.1">
    <property type="nucleotide sequence ID" value="NZ_CP006850.1"/>
</dbReference>
<dbReference type="AlphaFoldDB" id="W5TEA9"/>
<evidence type="ECO:0000259" key="3">
    <source>
        <dbReference type="Pfam" id="PF19278"/>
    </source>
</evidence>
<dbReference type="PANTHER" id="PTHR11365:SF23">
    <property type="entry name" value="HYPOTHETICAL 5-OXOPROLINASE (EUROFUNG)-RELATED"/>
    <property type="match status" value="1"/>
</dbReference>